<keyword evidence="4" id="KW-1185">Reference proteome</keyword>
<dbReference type="AlphaFoldDB" id="A0A176W470"/>
<reference evidence="5" key="3">
    <citation type="journal article" date="2020" name="Curr. Biol.">
        <title>Chromatin organization in early land plants reveals an ancestral association between H3K27me3, transposons, and constitutive heterochromatin.</title>
        <authorList>
            <person name="Montgomery S.A."/>
            <person name="Tanizawa Y."/>
            <person name="Galik B."/>
            <person name="Wang N."/>
            <person name="Ito T."/>
            <person name="Mochizuki T."/>
            <person name="Akimcheva S."/>
            <person name="Bowman J.L."/>
            <person name="Cognat V."/>
            <person name="Marechal-Drouard L."/>
            <person name="Ekker H."/>
            <person name="Hong S.F."/>
            <person name="Kohchi T."/>
            <person name="Lin S.S."/>
            <person name="Liu L.D."/>
            <person name="Nakamura Y."/>
            <person name="Valeeva L.R."/>
            <person name="Shakirov E.V."/>
            <person name="Shippen D.E."/>
            <person name="Wei W.L."/>
            <person name="Yagura M."/>
            <person name="Yamaoka S."/>
            <person name="Yamato K.T."/>
            <person name="Liu C."/>
            <person name="Berger F."/>
        </authorList>
    </citation>
    <scope>NUCLEOTIDE SEQUENCE [LARGE SCALE GENOMIC DNA]</scope>
    <source>
        <strain evidence="5">Tak-1</strain>
    </source>
</reference>
<proteinExistence type="predicted"/>
<evidence type="ECO:0000256" key="1">
    <source>
        <dbReference type="SAM" id="Coils"/>
    </source>
</evidence>
<feature type="coiled-coil region" evidence="1">
    <location>
        <begin position="47"/>
        <end position="102"/>
    </location>
</feature>
<evidence type="ECO:0000313" key="4">
    <source>
        <dbReference type="Proteomes" id="UP000077202"/>
    </source>
</evidence>
<dbReference type="EMBL" id="LVLJ01001899">
    <property type="protein sequence ID" value="OAE27431.1"/>
    <property type="molecule type" value="Genomic_DNA"/>
</dbReference>
<evidence type="ECO:0000313" key="3">
    <source>
        <dbReference type="EMBL" id="OAE27431.1"/>
    </source>
</evidence>
<dbReference type="PANTHER" id="PTHR38377">
    <property type="entry name" value="THREONINE-TRNA LIGASE 2"/>
    <property type="match status" value="1"/>
</dbReference>
<evidence type="ECO:0000313" key="2">
    <source>
        <dbReference type="EMBL" id="BBM99868.1"/>
    </source>
</evidence>
<dbReference type="EMBL" id="AP019866">
    <property type="protein sequence ID" value="BBM99868.1"/>
    <property type="molecule type" value="Genomic_DNA"/>
</dbReference>
<accession>A0A176W470</accession>
<reference evidence="3 4" key="1">
    <citation type="submission" date="2016-03" db="EMBL/GenBank/DDBJ databases">
        <title>Mechanisms controlling the formation of the plant cell surface in tip-growing cells are functionally conserved among land plants.</title>
        <authorList>
            <person name="Honkanen S."/>
            <person name="Jones V.A."/>
            <person name="Morieri G."/>
            <person name="Champion C."/>
            <person name="Hetherington A.J."/>
            <person name="Kelly S."/>
            <person name="Saint-Marcoux D."/>
            <person name="Proust H."/>
            <person name="Prescott H."/>
            <person name="Dolan L."/>
        </authorList>
    </citation>
    <scope>NUCLEOTIDE SEQUENCE [LARGE SCALE GENOMIC DNA]</scope>
    <source>
        <strain evidence="4">cv. Tak-1 and cv. Tak-2</strain>
        <tissue evidence="3">Whole gametophyte</tissue>
    </source>
</reference>
<gene>
    <name evidence="3" type="ORF">AXG93_3911s1130</name>
    <name evidence="2" type="ORF">Mp_1g24500</name>
</gene>
<dbReference type="Proteomes" id="UP000077202">
    <property type="component" value="Unassembled WGS sequence"/>
</dbReference>
<reference evidence="2" key="2">
    <citation type="journal article" date="2019" name="Curr. Biol.">
        <title>Chromatin organization in early land plants reveals an ancestral association between H3K27me3, transposons, and constitutive heterochromatin.</title>
        <authorList>
            <person name="Montgomery S.A."/>
            <person name="Tanizawa Y."/>
            <person name="Galik B."/>
            <person name="Wang N."/>
            <person name="Ito T."/>
            <person name="Mochizuki T."/>
            <person name="Akimcheva S."/>
            <person name="Bowman J."/>
            <person name="Cognat V."/>
            <person name="Drouard L."/>
            <person name="Ekker H."/>
            <person name="Houng S."/>
            <person name="Kohchi T."/>
            <person name="Lin S."/>
            <person name="Liu L.D."/>
            <person name="Nakamura Y."/>
            <person name="Valeeva L.R."/>
            <person name="Shakirov E.V."/>
            <person name="Shippen D.E."/>
            <person name="Wei W."/>
            <person name="Yagura M."/>
            <person name="Yamaoka S."/>
            <person name="Yamato K.T."/>
            <person name="Liu C."/>
            <person name="Berger F."/>
        </authorList>
    </citation>
    <scope>NUCLEOTIDE SEQUENCE [LARGE SCALE GENOMIC DNA]</scope>
    <source>
        <strain evidence="2">Tak-1</strain>
    </source>
</reference>
<name>A0A176W470_MARPO</name>
<organism evidence="3 4">
    <name type="scientific">Marchantia polymorpha subsp. ruderalis</name>
    <dbReference type="NCBI Taxonomy" id="1480154"/>
    <lineage>
        <taxon>Eukaryota</taxon>
        <taxon>Viridiplantae</taxon>
        <taxon>Streptophyta</taxon>
        <taxon>Embryophyta</taxon>
        <taxon>Marchantiophyta</taxon>
        <taxon>Marchantiopsida</taxon>
        <taxon>Marchantiidae</taxon>
        <taxon>Marchantiales</taxon>
        <taxon>Marchantiaceae</taxon>
        <taxon>Marchantia</taxon>
    </lineage>
</organism>
<protein>
    <submittedName>
        <fullName evidence="3">Uncharacterized protein</fullName>
    </submittedName>
</protein>
<evidence type="ECO:0000313" key="5">
    <source>
        <dbReference type="Proteomes" id="UP001162541"/>
    </source>
</evidence>
<keyword evidence="1" id="KW-0175">Coiled coil</keyword>
<sequence length="109" mass="12080">MESQGDLASLLKPFHERAKLAEDRLAMLEAALQAKQGPKVPADSGIIDSLLELRAKLETAKAEQLAERKKAEQELATSASEVKKLQYQVLHLKRSLEEADKRICAAQEN</sequence>
<dbReference type="Proteomes" id="UP001162541">
    <property type="component" value="Chromosome 1"/>
</dbReference>
<dbReference type="PANTHER" id="PTHR38377:SF1">
    <property type="entry name" value="THREONINE-TRNA LIGASE 2"/>
    <property type="match status" value="1"/>
</dbReference>